<gene>
    <name evidence="14" type="ORF">B2G88_07295</name>
</gene>
<dbReference type="AlphaFoldDB" id="A0A202E7V8"/>
<name>A0A202E7V8_9EURY</name>
<dbReference type="Proteomes" id="UP000196084">
    <property type="component" value="Unassembled WGS sequence"/>
</dbReference>
<evidence type="ECO:0000256" key="3">
    <source>
        <dbReference type="ARBA" id="ARBA00022670"/>
    </source>
</evidence>
<evidence type="ECO:0000256" key="4">
    <source>
        <dbReference type="ARBA" id="ARBA00022692"/>
    </source>
</evidence>
<dbReference type="EMBL" id="MWPH01000002">
    <property type="protein sequence ID" value="OVE84218.1"/>
    <property type="molecule type" value="Genomic_DNA"/>
</dbReference>
<keyword evidence="2" id="KW-1003">Cell membrane</keyword>
<dbReference type="GO" id="GO:0006508">
    <property type="term" value="P:proteolysis"/>
    <property type="evidence" value="ECO:0007669"/>
    <property type="project" value="UniProtKB-KW"/>
</dbReference>
<evidence type="ECO:0000313" key="15">
    <source>
        <dbReference type="Proteomes" id="UP000196084"/>
    </source>
</evidence>
<feature type="transmembrane region" description="Helical" evidence="12">
    <location>
        <begin position="12"/>
        <end position="40"/>
    </location>
</feature>
<protein>
    <submittedName>
        <fullName evidence="14">Peptidase M48</fullName>
    </submittedName>
</protein>
<keyword evidence="6 11" id="KW-0378">Hydrolase</keyword>
<accession>A0A202E7V8</accession>
<dbReference type="PANTHER" id="PTHR43221">
    <property type="entry name" value="PROTEASE HTPX"/>
    <property type="match status" value="1"/>
</dbReference>
<evidence type="ECO:0000256" key="5">
    <source>
        <dbReference type="ARBA" id="ARBA00022723"/>
    </source>
</evidence>
<keyword evidence="3 11" id="KW-0645">Protease</keyword>
<keyword evidence="15" id="KW-1185">Reference proteome</keyword>
<keyword evidence="9 11" id="KW-0482">Metalloprotease</keyword>
<evidence type="ECO:0000256" key="8">
    <source>
        <dbReference type="ARBA" id="ARBA00022989"/>
    </source>
</evidence>
<evidence type="ECO:0000256" key="2">
    <source>
        <dbReference type="ARBA" id="ARBA00022475"/>
    </source>
</evidence>
<feature type="transmembrane region" description="Helical" evidence="12">
    <location>
        <begin position="193"/>
        <end position="216"/>
    </location>
</feature>
<comment type="caution">
    <text evidence="14">The sequence shown here is derived from an EMBL/GenBank/DDBJ whole genome shotgun (WGS) entry which is preliminary data.</text>
</comment>
<dbReference type="PANTHER" id="PTHR43221:SF1">
    <property type="entry name" value="PROTEASE HTPX"/>
    <property type="match status" value="1"/>
</dbReference>
<keyword evidence="4 12" id="KW-0812">Transmembrane</keyword>
<dbReference type="OrthoDB" id="28389at2157"/>
<comment type="subcellular location">
    <subcellularLocation>
        <location evidence="1">Cell membrane</location>
        <topology evidence="1">Multi-pass membrane protein</topology>
    </subcellularLocation>
</comment>
<evidence type="ECO:0000256" key="10">
    <source>
        <dbReference type="ARBA" id="ARBA00023136"/>
    </source>
</evidence>
<keyword evidence="8 12" id="KW-1133">Transmembrane helix</keyword>
<comment type="similarity">
    <text evidence="11">Belongs to the peptidase M48 family.</text>
</comment>
<evidence type="ECO:0000313" key="14">
    <source>
        <dbReference type="EMBL" id="OVE84218.1"/>
    </source>
</evidence>
<dbReference type="Gene3D" id="3.30.2010.10">
    <property type="entry name" value="Metalloproteases ('zincins'), catalytic domain"/>
    <property type="match status" value="1"/>
</dbReference>
<dbReference type="InterPro" id="IPR001915">
    <property type="entry name" value="Peptidase_M48"/>
</dbReference>
<proteinExistence type="inferred from homology"/>
<keyword evidence="5" id="KW-0479">Metal-binding</keyword>
<dbReference type="GO" id="GO:0005886">
    <property type="term" value="C:plasma membrane"/>
    <property type="evidence" value="ECO:0007669"/>
    <property type="project" value="UniProtKB-SubCell"/>
</dbReference>
<organism evidence="14 15">
    <name type="scientific">Natronolimnobius baerhuensis</name>
    <dbReference type="NCBI Taxonomy" id="253108"/>
    <lineage>
        <taxon>Archaea</taxon>
        <taxon>Methanobacteriati</taxon>
        <taxon>Methanobacteriota</taxon>
        <taxon>Stenosarchaea group</taxon>
        <taxon>Halobacteria</taxon>
        <taxon>Halobacteriales</taxon>
        <taxon>Natrialbaceae</taxon>
        <taxon>Natronolimnobius</taxon>
    </lineage>
</organism>
<sequence>MPSPIRSLRVRMASTLLALFVVVAVFLAGIWATLFGLLTIVGFRPATWPATILTVVLLGVIGYAEYKQRDTIEALAGARPIDPDAESELERITTRIAAQLDVPKPTIAIADRHAPEAMAVGFRPSNIHLVISSGALDSLETTAELEAVVAHELAHVANRDAMVMTAVSAPVVLADGLLTRFERINDNEDNNAAFLSILTVPLGLLSLVVSFCGRCLTAHLSRERERAADRAAVGVTGSPAALATALERLDDEITATPTRDLRDAAAVSSLSILSLEPDEPEKIMLGPEGQQEPSYWWLRKRLYKLFRTHPPTPERLEWLADAERRQE</sequence>
<evidence type="ECO:0000256" key="6">
    <source>
        <dbReference type="ARBA" id="ARBA00022801"/>
    </source>
</evidence>
<evidence type="ECO:0000256" key="1">
    <source>
        <dbReference type="ARBA" id="ARBA00004651"/>
    </source>
</evidence>
<keyword evidence="7 11" id="KW-0862">Zinc</keyword>
<evidence type="ECO:0000256" key="12">
    <source>
        <dbReference type="SAM" id="Phobius"/>
    </source>
</evidence>
<dbReference type="GO" id="GO:0046872">
    <property type="term" value="F:metal ion binding"/>
    <property type="evidence" value="ECO:0007669"/>
    <property type="project" value="UniProtKB-KW"/>
</dbReference>
<evidence type="ECO:0000259" key="13">
    <source>
        <dbReference type="Pfam" id="PF01435"/>
    </source>
</evidence>
<feature type="transmembrane region" description="Helical" evidence="12">
    <location>
        <begin position="46"/>
        <end position="64"/>
    </location>
</feature>
<reference evidence="14 15" key="1">
    <citation type="submission" date="2017-02" db="EMBL/GenBank/DDBJ databases">
        <title>Natronthermophilus aegyptiacus gen. nov.,sp. nov., an aerobic, extremely halophilic alkalithermophilic archaeon isolated from the athalassohaline Wadi An Natrun, Egypt.</title>
        <authorList>
            <person name="Zhao B."/>
        </authorList>
    </citation>
    <scope>NUCLEOTIDE SEQUENCE [LARGE SCALE GENOMIC DNA]</scope>
    <source>
        <strain evidence="14 15">CGMCC 1.3597</strain>
    </source>
</reference>
<feature type="domain" description="Peptidase M48" evidence="13">
    <location>
        <begin position="85"/>
        <end position="320"/>
    </location>
</feature>
<dbReference type="InterPro" id="IPR050083">
    <property type="entry name" value="HtpX_protease"/>
</dbReference>
<keyword evidence="10 12" id="KW-0472">Membrane</keyword>
<dbReference type="GO" id="GO:0004222">
    <property type="term" value="F:metalloendopeptidase activity"/>
    <property type="evidence" value="ECO:0007669"/>
    <property type="project" value="InterPro"/>
</dbReference>
<evidence type="ECO:0000256" key="9">
    <source>
        <dbReference type="ARBA" id="ARBA00023049"/>
    </source>
</evidence>
<dbReference type="Pfam" id="PF01435">
    <property type="entry name" value="Peptidase_M48"/>
    <property type="match status" value="1"/>
</dbReference>
<evidence type="ECO:0000256" key="11">
    <source>
        <dbReference type="RuleBase" id="RU003983"/>
    </source>
</evidence>
<evidence type="ECO:0000256" key="7">
    <source>
        <dbReference type="ARBA" id="ARBA00022833"/>
    </source>
</evidence>
<comment type="cofactor">
    <cofactor evidence="11">
        <name>Zn(2+)</name>
        <dbReference type="ChEBI" id="CHEBI:29105"/>
    </cofactor>
    <text evidence="11">Binds 1 zinc ion per subunit.</text>
</comment>